<dbReference type="Pfam" id="PF00717">
    <property type="entry name" value="Peptidase_S24"/>
    <property type="match status" value="1"/>
</dbReference>
<feature type="domain" description="Peptidase S24/S26A/S26B/S26C" evidence="1">
    <location>
        <begin position="79"/>
        <end position="208"/>
    </location>
</feature>
<organism evidence="2 3">
    <name type="scientific">Candidatus Nomurabacteria bacterium GW2011_GWE1_35_16</name>
    <dbReference type="NCBI Taxonomy" id="1618761"/>
    <lineage>
        <taxon>Bacteria</taxon>
        <taxon>Candidatus Nomuraibacteriota</taxon>
    </lineage>
</organism>
<protein>
    <recommendedName>
        <fullName evidence="1">Peptidase S24/S26A/S26B/S26C domain-containing protein</fullName>
    </recommendedName>
</protein>
<name>A0A0G0B8A4_9BACT</name>
<sequence length="215" mass="24266">MNDIQSSLLELSKKYNLDQLGLRQIGRLINEPHPQKVKYHIEQLKKSGRLEVKPNKWEIKTGNLISLDDFKKNSLVSVPIFGLASCGPANIIAEQNLNGFIKISSKFLPKKKGLFAVEAQGFSMNKAEIGNQKRNIEPGDYVIIDNEDRSPNNGDYVLSVIDNSANIKKFNLDKKNNQITLISESTEKFSPIFIHPDDEKYMVNGKVIDVIKKPL</sequence>
<gene>
    <name evidence="2" type="ORF">UR64_C0024G0007</name>
</gene>
<dbReference type="AlphaFoldDB" id="A0A0G0B8A4"/>
<evidence type="ECO:0000259" key="1">
    <source>
        <dbReference type="Pfam" id="PF00717"/>
    </source>
</evidence>
<dbReference type="Proteomes" id="UP000034952">
    <property type="component" value="Unassembled WGS sequence"/>
</dbReference>
<proteinExistence type="predicted"/>
<dbReference type="InterPro" id="IPR050077">
    <property type="entry name" value="LexA_repressor"/>
</dbReference>
<dbReference type="InterPro" id="IPR015927">
    <property type="entry name" value="Peptidase_S24_S26A/B/C"/>
</dbReference>
<dbReference type="InterPro" id="IPR036286">
    <property type="entry name" value="LexA/Signal_pep-like_sf"/>
</dbReference>
<evidence type="ECO:0000313" key="3">
    <source>
        <dbReference type="Proteomes" id="UP000034952"/>
    </source>
</evidence>
<reference evidence="2 3" key="1">
    <citation type="journal article" date="2015" name="Nature">
        <title>rRNA introns, odd ribosomes, and small enigmatic genomes across a large radiation of phyla.</title>
        <authorList>
            <person name="Brown C.T."/>
            <person name="Hug L.A."/>
            <person name="Thomas B.C."/>
            <person name="Sharon I."/>
            <person name="Castelle C.J."/>
            <person name="Singh A."/>
            <person name="Wilkins M.J."/>
            <person name="Williams K.H."/>
            <person name="Banfield J.F."/>
        </authorList>
    </citation>
    <scope>NUCLEOTIDE SEQUENCE [LARGE SCALE GENOMIC DNA]</scope>
</reference>
<dbReference type="PANTHER" id="PTHR33516">
    <property type="entry name" value="LEXA REPRESSOR"/>
    <property type="match status" value="1"/>
</dbReference>
<dbReference type="CDD" id="cd06529">
    <property type="entry name" value="S24_LexA-like"/>
    <property type="match status" value="1"/>
</dbReference>
<dbReference type="EMBL" id="LBPY01000024">
    <property type="protein sequence ID" value="KKP65593.1"/>
    <property type="molecule type" value="Genomic_DNA"/>
</dbReference>
<dbReference type="PANTHER" id="PTHR33516:SF2">
    <property type="entry name" value="LEXA REPRESSOR-RELATED"/>
    <property type="match status" value="1"/>
</dbReference>
<dbReference type="Gene3D" id="2.10.109.10">
    <property type="entry name" value="Umud Fragment, subunit A"/>
    <property type="match status" value="1"/>
</dbReference>
<comment type="caution">
    <text evidence="2">The sequence shown here is derived from an EMBL/GenBank/DDBJ whole genome shotgun (WGS) entry which is preliminary data.</text>
</comment>
<dbReference type="SUPFAM" id="SSF51306">
    <property type="entry name" value="LexA/Signal peptidase"/>
    <property type="match status" value="1"/>
</dbReference>
<accession>A0A0G0B8A4</accession>
<evidence type="ECO:0000313" key="2">
    <source>
        <dbReference type="EMBL" id="KKP65593.1"/>
    </source>
</evidence>
<dbReference type="InterPro" id="IPR039418">
    <property type="entry name" value="LexA-like"/>
</dbReference>